<dbReference type="Gene3D" id="1.10.10.10">
    <property type="entry name" value="Winged helix-like DNA-binding domain superfamily/Winged helix DNA-binding domain"/>
    <property type="match status" value="1"/>
</dbReference>
<dbReference type="InterPro" id="IPR036388">
    <property type="entry name" value="WH-like_DNA-bd_sf"/>
</dbReference>
<dbReference type="RefSeq" id="WP_047849111.1">
    <property type="nucleotide sequence ID" value="NZ_AEJF01000143.1"/>
</dbReference>
<dbReference type="SUPFAM" id="SSF53850">
    <property type="entry name" value="Periplasmic binding protein-like II"/>
    <property type="match status" value="1"/>
</dbReference>
<dbReference type="OrthoDB" id="8849678at2"/>
<dbReference type="GO" id="GO:0009089">
    <property type="term" value="P:lysine biosynthetic process via diaminopimelate"/>
    <property type="evidence" value="ECO:0007669"/>
    <property type="project" value="TreeGrafter"/>
</dbReference>
<dbReference type="SUPFAM" id="SSF46785">
    <property type="entry name" value="Winged helix' DNA-binding domain"/>
    <property type="match status" value="1"/>
</dbReference>
<dbReference type="InterPro" id="IPR005119">
    <property type="entry name" value="LysR_subst-bd"/>
</dbReference>
<dbReference type="Gene3D" id="3.40.190.290">
    <property type="match status" value="1"/>
</dbReference>
<evidence type="ECO:0000259" key="5">
    <source>
        <dbReference type="PROSITE" id="PS50931"/>
    </source>
</evidence>
<organism evidence="6 7">
    <name type="scientific">Caballeronia mineralivorans PML1(12)</name>
    <dbReference type="NCBI Taxonomy" id="908627"/>
    <lineage>
        <taxon>Bacteria</taxon>
        <taxon>Pseudomonadati</taxon>
        <taxon>Pseudomonadota</taxon>
        <taxon>Betaproteobacteria</taxon>
        <taxon>Burkholderiales</taxon>
        <taxon>Burkholderiaceae</taxon>
        <taxon>Caballeronia</taxon>
    </lineage>
</organism>
<dbReference type="EMBL" id="AEJF01000143">
    <property type="protein sequence ID" value="KLU23625.1"/>
    <property type="molecule type" value="Genomic_DNA"/>
</dbReference>
<dbReference type="PANTHER" id="PTHR30427">
    <property type="entry name" value="TRANSCRIPTIONAL ACTIVATOR PROTEIN LYSR"/>
    <property type="match status" value="1"/>
</dbReference>
<keyword evidence="4" id="KW-0804">Transcription</keyword>
<dbReference type="PROSITE" id="PS50931">
    <property type="entry name" value="HTH_LYSR"/>
    <property type="match status" value="1"/>
</dbReference>
<dbReference type="PANTHER" id="PTHR30427:SF1">
    <property type="entry name" value="TRANSCRIPTIONAL ACTIVATOR PROTEIN LYSR"/>
    <property type="match status" value="1"/>
</dbReference>
<dbReference type="InterPro" id="IPR036390">
    <property type="entry name" value="WH_DNA-bd_sf"/>
</dbReference>
<dbReference type="Pfam" id="PF00126">
    <property type="entry name" value="HTH_1"/>
    <property type="match status" value="1"/>
</dbReference>
<evidence type="ECO:0000256" key="2">
    <source>
        <dbReference type="ARBA" id="ARBA00023015"/>
    </source>
</evidence>
<dbReference type="GO" id="GO:0010628">
    <property type="term" value="P:positive regulation of gene expression"/>
    <property type="evidence" value="ECO:0007669"/>
    <property type="project" value="TreeGrafter"/>
</dbReference>
<keyword evidence="3" id="KW-0238">DNA-binding</keyword>
<evidence type="ECO:0000313" key="6">
    <source>
        <dbReference type="EMBL" id="KLU23625.1"/>
    </source>
</evidence>
<keyword evidence="7" id="KW-1185">Reference proteome</keyword>
<evidence type="ECO:0000256" key="1">
    <source>
        <dbReference type="ARBA" id="ARBA00009437"/>
    </source>
</evidence>
<evidence type="ECO:0000256" key="4">
    <source>
        <dbReference type="ARBA" id="ARBA00023163"/>
    </source>
</evidence>
<evidence type="ECO:0000313" key="7">
    <source>
        <dbReference type="Proteomes" id="UP000035963"/>
    </source>
</evidence>
<proteinExistence type="inferred from homology"/>
<dbReference type="Proteomes" id="UP000035963">
    <property type="component" value="Unassembled WGS sequence"/>
</dbReference>
<protein>
    <recommendedName>
        <fullName evidence="5">HTH lysR-type domain-containing protein</fullName>
    </recommendedName>
</protein>
<feature type="domain" description="HTH lysR-type" evidence="5">
    <location>
        <begin position="1"/>
        <end position="58"/>
    </location>
</feature>
<reference evidence="6 7" key="1">
    <citation type="journal article" date="2015" name="Genome Announc.">
        <title>Draft Genome Sequence of Burkholderia sp. Strain PML1(12), an Ectomycorrhizosphere-Inhabiting Bacterium with Effective Mineral-Weathering Ability.</title>
        <authorList>
            <person name="Uroz S."/>
            <person name="Oger P."/>
        </authorList>
    </citation>
    <scope>NUCLEOTIDE SEQUENCE [LARGE SCALE GENOMIC DNA]</scope>
    <source>
        <strain evidence="7">PML1(12)</strain>
    </source>
</reference>
<name>A0A0J1CSM4_9BURK</name>
<dbReference type="Pfam" id="PF03466">
    <property type="entry name" value="LysR_substrate"/>
    <property type="match status" value="1"/>
</dbReference>
<sequence>MRLRHIEVVNAIRVTGTLKAAAALLSLTQPAITQILQSAERQLGYPLFDRVRGKLIPTKEAQLLFPEILRLDEQLQAVQRLAENLRGGTDDSSIRVLAAPALAQTVVADAALVFQAKHPDVKLSIRSDYSATAVASIALMEADVGILYHSVSHPAIKEIELAASRLVCVGHPSVLQDAQSIELNALEGREIIGPDPADPLGRLLAKRLEELSVTVDVTITAQSYHSLVALAARSKLITIVDEAAALSARAQGLRVVPLSPAIAIPVVASVAINGERSALVEQFVKTCQETMRLLR</sequence>
<dbReference type="AlphaFoldDB" id="A0A0J1CSM4"/>
<comment type="caution">
    <text evidence="6">The sequence shown here is derived from an EMBL/GenBank/DDBJ whole genome shotgun (WGS) entry which is preliminary data.</text>
</comment>
<gene>
    <name evidence="6" type="ORF">EOS_23475</name>
</gene>
<evidence type="ECO:0000256" key="3">
    <source>
        <dbReference type="ARBA" id="ARBA00023125"/>
    </source>
</evidence>
<dbReference type="GO" id="GO:0003700">
    <property type="term" value="F:DNA-binding transcription factor activity"/>
    <property type="evidence" value="ECO:0007669"/>
    <property type="project" value="InterPro"/>
</dbReference>
<dbReference type="GO" id="GO:0043565">
    <property type="term" value="F:sequence-specific DNA binding"/>
    <property type="evidence" value="ECO:0007669"/>
    <property type="project" value="TreeGrafter"/>
</dbReference>
<keyword evidence="2" id="KW-0805">Transcription regulation</keyword>
<dbReference type="PATRIC" id="fig|908627.4.peg.5237"/>
<accession>A0A0J1CSM4</accession>
<dbReference type="InterPro" id="IPR000847">
    <property type="entry name" value="LysR_HTH_N"/>
</dbReference>
<comment type="similarity">
    <text evidence="1">Belongs to the LysR transcriptional regulatory family.</text>
</comment>